<dbReference type="Proteomes" id="UP000054477">
    <property type="component" value="Unassembled WGS sequence"/>
</dbReference>
<dbReference type="AlphaFoldDB" id="A0A0C9XER2"/>
<gene>
    <name evidence="2" type="ORF">K443DRAFT_666598</name>
</gene>
<reference evidence="3" key="2">
    <citation type="submission" date="2015-01" db="EMBL/GenBank/DDBJ databases">
        <title>Evolutionary Origins and Diversification of the Mycorrhizal Mutualists.</title>
        <authorList>
            <consortium name="DOE Joint Genome Institute"/>
            <consortium name="Mycorrhizal Genomics Consortium"/>
            <person name="Kohler A."/>
            <person name="Kuo A."/>
            <person name="Nagy L.G."/>
            <person name="Floudas D."/>
            <person name="Copeland A."/>
            <person name="Barry K.W."/>
            <person name="Cichocki N."/>
            <person name="Veneault-Fourrey C."/>
            <person name="LaButti K."/>
            <person name="Lindquist E.A."/>
            <person name="Lipzen A."/>
            <person name="Lundell T."/>
            <person name="Morin E."/>
            <person name="Murat C."/>
            <person name="Riley R."/>
            <person name="Ohm R."/>
            <person name="Sun H."/>
            <person name="Tunlid A."/>
            <person name="Henrissat B."/>
            <person name="Grigoriev I.V."/>
            <person name="Hibbett D.S."/>
            <person name="Martin F."/>
        </authorList>
    </citation>
    <scope>NUCLEOTIDE SEQUENCE [LARGE SCALE GENOMIC DNA]</scope>
    <source>
        <strain evidence="3">LaAM-08-1</strain>
    </source>
</reference>
<dbReference type="EMBL" id="KN838633">
    <property type="protein sequence ID" value="KIK00074.1"/>
    <property type="molecule type" value="Genomic_DNA"/>
</dbReference>
<proteinExistence type="predicted"/>
<evidence type="ECO:0000313" key="3">
    <source>
        <dbReference type="Proteomes" id="UP000054477"/>
    </source>
</evidence>
<feature type="signal peptide" evidence="1">
    <location>
        <begin position="1"/>
        <end position="24"/>
    </location>
</feature>
<evidence type="ECO:0000256" key="1">
    <source>
        <dbReference type="SAM" id="SignalP"/>
    </source>
</evidence>
<dbReference type="OrthoDB" id="5803672at2759"/>
<accession>A0A0C9XER2</accession>
<name>A0A0C9XER2_9AGAR</name>
<dbReference type="STRING" id="1095629.A0A0C9XER2"/>
<keyword evidence="3" id="KW-1185">Reference proteome</keyword>
<reference evidence="2 3" key="1">
    <citation type="submission" date="2014-04" db="EMBL/GenBank/DDBJ databases">
        <authorList>
            <consortium name="DOE Joint Genome Institute"/>
            <person name="Kuo A."/>
            <person name="Kohler A."/>
            <person name="Nagy L.G."/>
            <person name="Floudas D."/>
            <person name="Copeland A."/>
            <person name="Barry K.W."/>
            <person name="Cichocki N."/>
            <person name="Veneault-Fourrey C."/>
            <person name="LaButti K."/>
            <person name="Lindquist E.A."/>
            <person name="Lipzen A."/>
            <person name="Lundell T."/>
            <person name="Morin E."/>
            <person name="Murat C."/>
            <person name="Sun H."/>
            <person name="Tunlid A."/>
            <person name="Henrissat B."/>
            <person name="Grigoriev I.V."/>
            <person name="Hibbett D.S."/>
            <person name="Martin F."/>
            <person name="Nordberg H.P."/>
            <person name="Cantor M.N."/>
            <person name="Hua S.X."/>
        </authorList>
    </citation>
    <scope>NUCLEOTIDE SEQUENCE [LARGE SCALE GENOMIC DNA]</scope>
    <source>
        <strain evidence="2 3">LaAM-08-1</strain>
    </source>
</reference>
<feature type="chain" id="PRO_5002222799" evidence="1">
    <location>
        <begin position="25"/>
        <end position="376"/>
    </location>
</feature>
<sequence>MLAFWLNLLSPPFLALWSSNPSDAELTPSMICLNSKTLEHLADCLEGFIPARGLYDRASYNAGQPDTSQRAAWSSIVSSLLDVDGSCSSIQVPPPLGRTIRWLTADRHVFRKGWGAMIVPERRVAVSRTIHISAPNPEFDVGTPSQAAYLFKATGTKSFLMAGRTRTAFLHPSPCISVTSQSGYYETDPAHNNREPFFDASLAIHTWQQRRGCPSSTCHSPTSKAWYLDSSDRPVKRLKGHLQLTIPAWSVSLPPDSSCVLTATRNVVGRYINGVPEHSVCQAGANPTEALGEFVHIEQDDLSRGAGSYEMWAGAIRRTFETSCAEGMSVDPDTGLCAFSRPRTVAYDPAFDSAIPALSQSARAQWLLWLSLLNVL</sequence>
<keyword evidence="1" id="KW-0732">Signal</keyword>
<protein>
    <submittedName>
        <fullName evidence="2">Uncharacterized protein</fullName>
    </submittedName>
</protein>
<dbReference type="HOGENOM" id="CLU_063926_0_0_1"/>
<organism evidence="2 3">
    <name type="scientific">Laccaria amethystina LaAM-08-1</name>
    <dbReference type="NCBI Taxonomy" id="1095629"/>
    <lineage>
        <taxon>Eukaryota</taxon>
        <taxon>Fungi</taxon>
        <taxon>Dikarya</taxon>
        <taxon>Basidiomycota</taxon>
        <taxon>Agaricomycotina</taxon>
        <taxon>Agaricomycetes</taxon>
        <taxon>Agaricomycetidae</taxon>
        <taxon>Agaricales</taxon>
        <taxon>Agaricineae</taxon>
        <taxon>Hydnangiaceae</taxon>
        <taxon>Laccaria</taxon>
    </lineage>
</organism>
<evidence type="ECO:0000313" key="2">
    <source>
        <dbReference type="EMBL" id="KIK00074.1"/>
    </source>
</evidence>